<dbReference type="SMART" id="SM01208">
    <property type="entry name" value="G5"/>
    <property type="match status" value="1"/>
</dbReference>
<evidence type="ECO:0000313" key="4">
    <source>
        <dbReference type="Proteomes" id="UP001254165"/>
    </source>
</evidence>
<dbReference type="Pfam" id="PF07676">
    <property type="entry name" value="PD40"/>
    <property type="match status" value="2"/>
</dbReference>
<dbReference type="Gene3D" id="2.140.10.30">
    <property type="entry name" value="Dipeptidylpeptidase IV, N-terminal domain"/>
    <property type="match status" value="1"/>
</dbReference>
<dbReference type="PROSITE" id="PS51109">
    <property type="entry name" value="G5"/>
    <property type="match status" value="1"/>
</dbReference>
<evidence type="ECO:0000313" key="3">
    <source>
        <dbReference type="EMBL" id="MDT8897230.1"/>
    </source>
</evidence>
<dbReference type="Gene3D" id="2.20.230.10">
    <property type="entry name" value="Resuscitation-promoting factor rpfb"/>
    <property type="match status" value="1"/>
</dbReference>
<evidence type="ECO:0000256" key="1">
    <source>
        <dbReference type="ARBA" id="ARBA00022729"/>
    </source>
</evidence>
<dbReference type="InterPro" id="IPR011659">
    <property type="entry name" value="WD40"/>
</dbReference>
<comment type="caution">
    <text evidence="3">The sequence shown here is derived from an EMBL/GenBank/DDBJ whole genome shotgun (WGS) entry which is preliminary data.</text>
</comment>
<keyword evidence="1" id="KW-0732">Signal</keyword>
<dbReference type="Gene3D" id="2.120.10.30">
    <property type="entry name" value="TolB, C-terminal domain"/>
    <property type="match status" value="1"/>
</dbReference>
<dbReference type="EMBL" id="JAUHMF010000001">
    <property type="protein sequence ID" value="MDT8897230.1"/>
    <property type="molecule type" value="Genomic_DNA"/>
</dbReference>
<name>A0ABU3NK57_9CHLR</name>
<accession>A0ABU3NK57</accession>
<dbReference type="Proteomes" id="UP001254165">
    <property type="component" value="Unassembled WGS sequence"/>
</dbReference>
<keyword evidence="4" id="KW-1185">Reference proteome</keyword>
<protein>
    <submittedName>
        <fullName evidence="3">G5 domain-containing protein</fullName>
    </submittedName>
</protein>
<proteinExistence type="predicted"/>
<dbReference type="RefSeq" id="WP_315623881.1">
    <property type="nucleotide sequence ID" value="NZ_JAUHMF010000001.1"/>
</dbReference>
<dbReference type="Pfam" id="PF07501">
    <property type="entry name" value="G5"/>
    <property type="match status" value="1"/>
</dbReference>
<sequence length="482" mass="54328">MEDNEQRYQTDVPVGTTVQTVLERLNLSLGVLDRTDPPTFTVLNRDSRITIIRVKEVFETEEVVVPFEQQMVRNESLPEGETRLVQPGENGLQQITYRRLLENGKEVARTVFKIETIREPRPEIVMVGVQSPVTPLELPGSLVYLAGGNAWLIRENSANRYPIVTTGDLDGRIFTLSPDGKWLLYTRQSSTTNAINSLWVVNLTKEPPQPINLKVSNVVHYAEWVPGTSLTITYSTVEPRNAPPGWQANNDLYRLSFSPEGRILKNEKIIETNAGGIYGWWGTTFAWSPNGNTLAYARPDSVGLVNLKEQVFEPRFFLQPLETGGNWAWVPAIAWSADGYFIYTPTNSDTDPQFFSLSALSLESDLMVDVVKNTGMFANPIPQPNPQSFPQWVAYLQALFPTQSETSRYRLALMDRDGSDQRILFPPEGSIGLEPQRPVWSPSSSPQWIGVIYQGNLWLVEVPSGQTRQITSDGLIRRIDWK</sequence>
<gene>
    <name evidence="3" type="ORF">QYE77_03055</name>
</gene>
<dbReference type="SUPFAM" id="SSF82171">
    <property type="entry name" value="DPP6 N-terminal domain-like"/>
    <property type="match status" value="1"/>
</dbReference>
<evidence type="ECO:0000259" key="2">
    <source>
        <dbReference type="PROSITE" id="PS51109"/>
    </source>
</evidence>
<dbReference type="InterPro" id="IPR011042">
    <property type="entry name" value="6-blade_b-propeller_TolB-like"/>
</dbReference>
<feature type="domain" description="G5" evidence="2">
    <location>
        <begin position="51"/>
        <end position="131"/>
    </location>
</feature>
<dbReference type="InterPro" id="IPR011098">
    <property type="entry name" value="G5_dom"/>
</dbReference>
<organism evidence="3 4">
    <name type="scientific">Thermanaerothrix solaris</name>
    <dbReference type="NCBI Taxonomy" id="3058434"/>
    <lineage>
        <taxon>Bacteria</taxon>
        <taxon>Bacillati</taxon>
        <taxon>Chloroflexota</taxon>
        <taxon>Anaerolineae</taxon>
        <taxon>Anaerolineales</taxon>
        <taxon>Anaerolineaceae</taxon>
        <taxon>Thermanaerothrix</taxon>
    </lineage>
</organism>
<reference evidence="3 4" key="1">
    <citation type="submission" date="2023-07" db="EMBL/GenBank/DDBJ databases">
        <title>Novel species of Thermanaerothrix with wide hydrolytic capabilities.</title>
        <authorList>
            <person name="Zayulina K.S."/>
            <person name="Podosokorskaya O.A."/>
            <person name="Elcheninov A.G."/>
        </authorList>
    </citation>
    <scope>NUCLEOTIDE SEQUENCE [LARGE SCALE GENOMIC DNA]</scope>
    <source>
        <strain evidence="3 4">4228-RoL</strain>
    </source>
</reference>